<reference evidence="1 2" key="1">
    <citation type="submission" date="2020-08" db="EMBL/GenBank/DDBJ databases">
        <title>Sphingobacterium sp. DN00404 isolated from aquaculture water.</title>
        <authorList>
            <person name="Zhang M."/>
        </authorList>
    </citation>
    <scope>NUCLEOTIDE SEQUENCE [LARGE SCALE GENOMIC DNA]</scope>
    <source>
        <strain evidence="1 2">KCTC 42746</strain>
    </source>
</reference>
<keyword evidence="2" id="KW-1185">Reference proteome</keyword>
<gene>
    <name evidence="1" type="ORF">H8B21_01330</name>
</gene>
<accession>A0ABR7XM28</accession>
<dbReference type="Proteomes" id="UP000651112">
    <property type="component" value="Unassembled WGS sequence"/>
</dbReference>
<protein>
    <submittedName>
        <fullName evidence="1">Uncharacterized protein</fullName>
    </submittedName>
</protein>
<dbReference type="EMBL" id="JACNYL010000001">
    <property type="protein sequence ID" value="MBD1420201.1"/>
    <property type="molecule type" value="Genomic_DNA"/>
</dbReference>
<comment type="caution">
    <text evidence="1">The sequence shown here is derived from an EMBL/GenBank/DDBJ whole genome shotgun (WGS) entry which is preliminary data.</text>
</comment>
<evidence type="ECO:0000313" key="1">
    <source>
        <dbReference type="EMBL" id="MBD1420201.1"/>
    </source>
</evidence>
<organism evidence="1 2">
    <name type="scientific">Sphingobacterium chuzhouense</name>
    <dbReference type="NCBI Taxonomy" id="1742264"/>
    <lineage>
        <taxon>Bacteria</taxon>
        <taxon>Pseudomonadati</taxon>
        <taxon>Bacteroidota</taxon>
        <taxon>Sphingobacteriia</taxon>
        <taxon>Sphingobacteriales</taxon>
        <taxon>Sphingobacteriaceae</taxon>
        <taxon>Sphingobacterium</taxon>
    </lineage>
</organism>
<name>A0ABR7XM28_9SPHI</name>
<sequence length="108" mass="12403">MKNQATFRPAYLLLMIFINIHLNSGCKKEEQWINATVLDFGNPKVDGCGFVIEIDGNIYFPVNLGEKYQTDKKEVKLQYNILEDMHACGFPQSGAKYQKASIKEIRDR</sequence>
<evidence type="ECO:0000313" key="2">
    <source>
        <dbReference type="Proteomes" id="UP000651112"/>
    </source>
</evidence>
<dbReference type="RefSeq" id="WP_190311995.1">
    <property type="nucleotide sequence ID" value="NZ_JACNYL010000001.1"/>
</dbReference>
<proteinExistence type="predicted"/>